<dbReference type="PANTHER" id="PTHR45649:SF1">
    <property type="entry name" value="TRANSPORTER, PUTATIVE (EUROFUNG)-RELATED"/>
    <property type="match status" value="1"/>
</dbReference>
<dbReference type="Pfam" id="PF13520">
    <property type="entry name" value="AA_permease_2"/>
    <property type="match status" value="1"/>
</dbReference>
<dbReference type="Proteomes" id="UP001276659">
    <property type="component" value="Unassembled WGS sequence"/>
</dbReference>
<comment type="caution">
    <text evidence="7">The sequence shown here is derived from an EMBL/GenBank/DDBJ whole genome shotgun (WGS) entry which is preliminary data.</text>
</comment>
<protein>
    <submittedName>
        <fullName evidence="7">Uncharacterized protein</fullName>
    </submittedName>
</protein>
<gene>
    <name evidence="7" type="ORF">OEA41_007531</name>
</gene>
<evidence type="ECO:0000256" key="1">
    <source>
        <dbReference type="ARBA" id="ARBA00004141"/>
    </source>
</evidence>
<dbReference type="GO" id="GO:0016020">
    <property type="term" value="C:membrane"/>
    <property type="evidence" value="ECO:0007669"/>
    <property type="project" value="UniProtKB-SubCell"/>
</dbReference>
<keyword evidence="3 6" id="KW-0812">Transmembrane</keyword>
<dbReference type="PANTHER" id="PTHR45649">
    <property type="entry name" value="AMINO-ACID PERMEASE BAT1"/>
    <property type="match status" value="1"/>
</dbReference>
<dbReference type="InterPro" id="IPR002293">
    <property type="entry name" value="AA/rel_permease1"/>
</dbReference>
<accession>A0AAD9ZCW7</accession>
<keyword evidence="4 6" id="KW-1133">Transmembrane helix</keyword>
<reference evidence="7" key="1">
    <citation type="submission" date="2022-11" db="EMBL/GenBank/DDBJ databases">
        <title>Chromosomal genome sequence assembly and mating type (MAT) locus characterization of the leprose asexual lichenized fungus Lepraria neglecta (Nyl.) Erichsen.</title>
        <authorList>
            <person name="Allen J.L."/>
            <person name="Pfeffer B."/>
        </authorList>
    </citation>
    <scope>NUCLEOTIDE SEQUENCE</scope>
    <source>
        <strain evidence="7">Allen 5258</strain>
    </source>
</reference>
<comment type="subcellular location">
    <subcellularLocation>
        <location evidence="1">Membrane</location>
        <topology evidence="1">Multi-pass membrane protein</topology>
    </subcellularLocation>
</comment>
<dbReference type="GO" id="GO:0022857">
    <property type="term" value="F:transmembrane transporter activity"/>
    <property type="evidence" value="ECO:0007669"/>
    <property type="project" value="InterPro"/>
</dbReference>
<evidence type="ECO:0000313" key="7">
    <source>
        <dbReference type="EMBL" id="KAK3176208.1"/>
    </source>
</evidence>
<dbReference type="Gene3D" id="1.20.1740.10">
    <property type="entry name" value="Amino acid/polyamine transporter I"/>
    <property type="match status" value="1"/>
</dbReference>
<evidence type="ECO:0000256" key="3">
    <source>
        <dbReference type="ARBA" id="ARBA00022692"/>
    </source>
</evidence>
<sequence>MNISHDSNKGALSSELLDPALSTRGIHRFEAMDEYKATPDEADLANFGSLFLVDNTTGIDAAAHMAEEIQNASVVIPRSMLISVLLNGSLGFGMLVAVLFSTGDINQALESPTKYPFIEIFAQGVGSNKGATAMVAVIIAAMVFATVGLLTAASRMTWAFAREQGLPGSVYLSRVCLPQDSKMT</sequence>
<evidence type="ECO:0000256" key="4">
    <source>
        <dbReference type="ARBA" id="ARBA00022989"/>
    </source>
</evidence>
<evidence type="ECO:0000256" key="5">
    <source>
        <dbReference type="ARBA" id="ARBA00023136"/>
    </source>
</evidence>
<keyword evidence="8" id="KW-1185">Reference proteome</keyword>
<feature type="transmembrane region" description="Helical" evidence="6">
    <location>
        <begin position="131"/>
        <end position="153"/>
    </location>
</feature>
<dbReference type="AlphaFoldDB" id="A0AAD9ZCW7"/>
<keyword evidence="2" id="KW-0813">Transport</keyword>
<evidence type="ECO:0000256" key="6">
    <source>
        <dbReference type="SAM" id="Phobius"/>
    </source>
</evidence>
<evidence type="ECO:0000313" key="8">
    <source>
        <dbReference type="Proteomes" id="UP001276659"/>
    </source>
</evidence>
<evidence type="ECO:0000256" key="2">
    <source>
        <dbReference type="ARBA" id="ARBA00022448"/>
    </source>
</evidence>
<keyword evidence="5 6" id="KW-0472">Membrane</keyword>
<organism evidence="7 8">
    <name type="scientific">Lepraria neglecta</name>
    <dbReference type="NCBI Taxonomy" id="209136"/>
    <lineage>
        <taxon>Eukaryota</taxon>
        <taxon>Fungi</taxon>
        <taxon>Dikarya</taxon>
        <taxon>Ascomycota</taxon>
        <taxon>Pezizomycotina</taxon>
        <taxon>Lecanoromycetes</taxon>
        <taxon>OSLEUM clade</taxon>
        <taxon>Lecanoromycetidae</taxon>
        <taxon>Lecanorales</taxon>
        <taxon>Lecanorineae</taxon>
        <taxon>Stereocaulaceae</taxon>
        <taxon>Lepraria</taxon>
    </lineage>
</organism>
<proteinExistence type="predicted"/>
<name>A0AAD9ZCW7_9LECA</name>
<feature type="transmembrane region" description="Helical" evidence="6">
    <location>
        <begin position="80"/>
        <end position="100"/>
    </location>
</feature>
<dbReference type="EMBL" id="JASNWA010000004">
    <property type="protein sequence ID" value="KAK3176208.1"/>
    <property type="molecule type" value="Genomic_DNA"/>
</dbReference>